<keyword evidence="7" id="KW-1185">Reference proteome</keyword>
<organism evidence="6 7">
    <name type="scientific">Salinithrix halophila</name>
    <dbReference type="NCBI Taxonomy" id="1485204"/>
    <lineage>
        <taxon>Bacteria</taxon>
        <taxon>Bacillati</taxon>
        <taxon>Bacillota</taxon>
        <taxon>Bacilli</taxon>
        <taxon>Bacillales</taxon>
        <taxon>Thermoactinomycetaceae</taxon>
        <taxon>Salinithrix</taxon>
    </lineage>
</organism>
<keyword evidence="4" id="KW-0690">Ribosome biogenesis</keyword>
<dbReference type="EC" id="3.1.26.-" evidence="4"/>
<evidence type="ECO:0000256" key="1">
    <source>
        <dbReference type="ARBA" id="ARBA00022722"/>
    </source>
</evidence>
<comment type="subcellular location">
    <subcellularLocation>
        <location evidence="4">Cytoplasm</location>
    </subcellularLocation>
</comment>
<proteinExistence type="inferred from homology"/>
<keyword evidence="2 4" id="KW-0255">Endonuclease</keyword>
<dbReference type="Gene3D" id="1.10.1520.10">
    <property type="entry name" value="Ribonuclease III domain"/>
    <property type="match status" value="1"/>
</dbReference>
<dbReference type="HAMAP" id="MF_01468">
    <property type="entry name" value="RNase_Mini_III"/>
    <property type="match status" value="1"/>
</dbReference>
<keyword evidence="4" id="KW-0698">rRNA processing</keyword>
<dbReference type="Pfam" id="PF00636">
    <property type="entry name" value="Ribonuclease_3"/>
    <property type="match status" value="1"/>
</dbReference>
<dbReference type="PIRSF" id="PIRSF005520">
    <property type="entry name" value="UCP005520"/>
    <property type="match status" value="1"/>
</dbReference>
<dbReference type="EMBL" id="JBHSAP010000004">
    <property type="protein sequence ID" value="MFC4075437.1"/>
    <property type="molecule type" value="Genomic_DNA"/>
</dbReference>
<feature type="active site" evidence="4">
    <location>
        <position position="23"/>
    </location>
</feature>
<evidence type="ECO:0000256" key="3">
    <source>
        <dbReference type="ARBA" id="ARBA00022801"/>
    </source>
</evidence>
<dbReference type="InterPro" id="IPR036389">
    <property type="entry name" value="RNase_III_sf"/>
</dbReference>
<comment type="cofactor">
    <cofactor evidence="4">
        <name>Mg(2+)</name>
        <dbReference type="ChEBI" id="CHEBI:18420"/>
    </cofactor>
</comment>
<dbReference type="InterPro" id="IPR008226">
    <property type="entry name" value="Mini3_fam"/>
</dbReference>
<comment type="subunit">
    <text evidence="4">Homodimer.</text>
</comment>
<evidence type="ECO:0000259" key="5">
    <source>
        <dbReference type="Pfam" id="PF00636"/>
    </source>
</evidence>
<feature type="domain" description="RNase III" evidence="5">
    <location>
        <begin position="18"/>
        <end position="114"/>
    </location>
</feature>
<keyword evidence="4" id="KW-0963">Cytoplasm</keyword>
<sequence length="138" mass="15651">MTEPAIFDETREVNPLLLAYLGDAVYELYVRCKLVTGGNIRPNEVHQEAVKFVSAPAQARVLREVESLLTEEEWDILRRGRNAKSGSIPKNAKPSEYRYATGLEALVGHWYLTGRTDRLTEMMTKMIHALEEGESRGE</sequence>
<keyword evidence="4" id="KW-0699">rRNA-binding</keyword>
<comment type="similarity">
    <text evidence="4">Belongs to the MrnC RNase family.</text>
</comment>
<dbReference type="PANTHER" id="PTHR34276:SF1">
    <property type="entry name" value="MINI-RIBONUCLEASE 3"/>
    <property type="match status" value="1"/>
</dbReference>
<comment type="caution">
    <text evidence="6">The sequence shown here is derived from an EMBL/GenBank/DDBJ whole genome shotgun (WGS) entry which is preliminary data.</text>
</comment>
<name>A0ABV8J966_9BACL</name>
<keyword evidence="4" id="KW-0460">Magnesium</keyword>
<dbReference type="InterPro" id="IPR000999">
    <property type="entry name" value="RNase_III_dom"/>
</dbReference>
<accession>A0ABV8J966</accession>
<evidence type="ECO:0000313" key="7">
    <source>
        <dbReference type="Proteomes" id="UP001595843"/>
    </source>
</evidence>
<evidence type="ECO:0000313" key="6">
    <source>
        <dbReference type="EMBL" id="MFC4075437.1"/>
    </source>
</evidence>
<evidence type="ECO:0000256" key="4">
    <source>
        <dbReference type="HAMAP-Rule" id="MF_01468"/>
    </source>
</evidence>
<dbReference type="PANTHER" id="PTHR34276">
    <property type="entry name" value="MINI-RIBONUCLEASE 3"/>
    <property type="match status" value="1"/>
</dbReference>
<keyword evidence="4" id="KW-0694">RNA-binding</keyword>
<reference evidence="7" key="1">
    <citation type="journal article" date="2019" name="Int. J. Syst. Evol. Microbiol.">
        <title>The Global Catalogue of Microorganisms (GCM) 10K type strain sequencing project: providing services to taxonomists for standard genome sequencing and annotation.</title>
        <authorList>
            <consortium name="The Broad Institute Genomics Platform"/>
            <consortium name="The Broad Institute Genome Sequencing Center for Infectious Disease"/>
            <person name="Wu L."/>
            <person name="Ma J."/>
        </authorList>
    </citation>
    <scope>NUCLEOTIDE SEQUENCE [LARGE SCALE GENOMIC DNA]</scope>
    <source>
        <strain evidence="7">IBRC-M 10813</strain>
    </source>
</reference>
<dbReference type="SUPFAM" id="SSF69065">
    <property type="entry name" value="RNase III domain-like"/>
    <property type="match status" value="1"/>
</dbReference>
<dbReference type="Proteomes" id="UP001595843">
    <property type="component" value="Unassembled WGS sequence"/>
</dbReference>
<gene>
    <name evidence="4" type="primary">mrnC</name>
    <name evidence="6" type="ORF">ACFOUO_01275</name>
</gene>
<keyword evidence="1 4" id="KW-0540">Nuclease</keyword>
<comment type="function">
    <text evidence="4">Involved in correct processing of both the 5' and 3' ends of 23S rRNA precursor. Processes 30S rRNA precursor transcript even in absence of ribonuclease 3 (Rnc); Rnc processes 30S rRNA into smaller rRNA precursors.</text>
</comment>
<keyword evidence="3 4" id="KW-0378">Hydrolase</keyword>
<protein>
    <recommendedName>
        <fullName evidence="4">Mini-ribonuclease 3</fullName>
        <shortName evidence="4">Mini-3</shortName>
        <shortName evidence="4">Mini-RNase 3</shortName>
        <ecNumber evidence="4">3.1.26.-</ecNumber>
    </recommendedName>
    <alternativeName>
        <fullName evidence="4">Mini-RNase III</fullName>
        <shortName evidence="4">Mini-III</shortName>
    </alternativeName>
</protein>
<evidence type="ECO:0000256" key="2">
    <source>
        <dbReference type="ARBA" id="ARBA00022759"/>
    </source>
</evidence>